<keyword evidence="2" id="KW-1185">Reference proteome</keyword>
<name>A0ABU1M604_9HYPH</name>
<evidence type="ECO:0000313" key="1">
    <source>
        <dbReference type="EMBL" id="MDR6431262.1"/>
    </source>
</evidence>
<accession>A0ABU1M604</accession>
<dbReference type="EMBL" id="JAVDQT010000001">
    <property type="protein sequence ID" value="MDR6431262.1"/>
    <property type="molecule type" value="Genomic_DNA"/>
</dbReference>
<comment type="caution">
    <text evidence="1">The sequence shown here is derived from an EMBL/GenBank/DDBJ whole genome shotgun (WGS) entry which is preliminary data.</text>
</comment>
<gene>
    <name evidence="1" type="ORF">J2782_000967</name>
</gene>
<sequence length="96" mass="10977">MPIQRLSITTVVPSRRDPYKYISLTFEVEAEDFDDVFEQLAEDGCIRGYRIETKTLPDSTRVATERVPHIVGLQGIAILCPVHFDYVYSQEIAVDE</sequence>
<reference evidence="1 2" key="1">
    <citation type="submission" date="2023-07" db="EMBL/GenBank/DDBJ databases">
        <title>Sorghum-associated microbial communities from plants grown in Nebraska, USA.</title>
        <authorList>
            <person name="Schachtman D."/>
        </authorList>
    </citation>
    <scope>NUCLEOTIDE SEQUENCE [LARGE SCALE GENOMIC DNA]</scope>
    <source>
        <strain evidence="1 2">DS1730</strain>
    </source>
</reference>
<proteinExistence type="predicted"/>
<dbReference type="RefSeq" id="WP_310010461.1">
    <property type="nucleotide sequence ID" value="NZ_JAVDQT010000001.1"/>
</dbReference>
<protein>
    <submittedName>
        <fullName evidence="1">Uncharacterized protein</fullName>
    </submittedName>
</protein>
<evidence type="ECO:0000313" key="2">
    <source>
        <dbReference type="Proteomes" id="UP001184614"/>
    </source>
</evidence>
<dbReference type="Proteomes" id="UP001184614">
    <property type="component" value="Unassembled WGS sequence"/>
</dbReference>
<organism evidence="1 2">
    <name type="scientific">Brucella pseudogrignonensis</name>
    <dbReference type="NCBI Taxonomy" id="419475"/>
    <lineage>
        <taxon>Bacteria</taxon>
        <taxon>Pseudomonadati</taxon>
        <taxon>Pseudomonadota</taxon>
        <taxon>Alphaproteobacteria</taxon>
        <taxon>Hyphomicrobiales</taxon>
        <taxon>Brucellaceae</taxon>
        <taxon>Brucella/Ochrobactrum group</taxon>
        <taxon>Brucella</taxon>
    </lineage>
</organism>